<evidence type="ECO:0000313" key="2">
    <source>
        <dbReference type="EMBL" id="TKV97671.1"/>
    </source>
</evidence>
<feature type="compositionally biased region" description="Low complexity" evidence="1">
    <location>
        <begin position="34"/>
        <end position="52"/>
    </location>
</feature>
<gene>
    <name evidence="2" type="ORF">SEVIR_9G510150v2</name>
</gene>
<feature type="region of interest" description="Disordered" evidence="1">
    <location>
        <begin position="34"/>
        <end position="68"/>
    </location>
</feature>
<proteinExistence type="predicted"/>
<dbReference type="Proteomes" id="UP000298652">
    <property type="component" value="Chromosome 9"/>
</dbReference>
<dbReference type="Gramene" id="TKV97671">
    <property type="protein sequence ID" value="TKV97671"/>
    <property type="gene ID" value="SEVIR_9G510150v2"/>
</dbReference>
<accession>A0A4U6T8S3</accession>
<evidence type="ECO:0000256" key="1">
    <source>
        <dbReference type="SAM" id="MobiDB-lite"/>
    </source>
</evidence>
<evidence type="ECO:0000313" key="3">
    <source>
        <dbReference type="Proteomes" id="UP000298652"/>
    </source>
</evidence>
<sequence length="95" mass="9805">MPCASIRGPLPHACGHHARKQPCHTASPLHAAAAAVPPAAPPSATAASPTAAIGPVPRAPPPAHGRNRRYEAAHLAAHRPSTLLNPWPLLARCYC</sequence>
<name>A0A4U6T8S3_SETVI</name>
<dbReference type="AlphaFoldDB" id="A0A4U6T8S3"/>
<dbReference type="EMBL" id="CM016560">
    <property type="protein sequence ID" value="TKV97671.1"/>
    <property type="molecule type" value="Genomic_DNA"/>
</dbReference>
<reference evidence="2" key="1">
    <citation type="submission" date="2019-03" db="EMBL/GenBank/DDBJ databases">
        <title>WGS assembly of Setaria viridis.</title>
        <authorList>
            <person name="Huang P."/>
            <person name="Jenkins J."/>
            <person name="Grimwood J."/>
            <person name="Barry K."/>
            <person name="Healey A."/>
            <person name="Mamidi S."/>
            <person name="Sreedasyam A."/>
            <person name="Shu S."/>
            <person name="Feldman M."/>
            <person name="Wu J."/>
            <person name="Yu Y."/>
            <person name="Chen C."/>
            <person name="Johnson J."/>
            <person name="Rokhsar D."/>
            <person name="Baxter I."/>
            <person name="Schmutz J."/>
            <person name="Brutnell T."/>
            <person name="Kellogg E."/>
        </authorList>
    </citation>
    <scope>NUCLEOTIDE SEQUENCE [LARGE SCALE GENOMIC DNA]</scope>
</reference>
<keyword evidence="3" id="KW-1185">Reference proteome</keyword>
<organism evidence="2 3">
    <name type="scientific">Setaria viridis</name>
    <name type="common">Green bristlegrass</name>
    <name type="synonym">Setaria italica subsp. viridis</name>
    <dbReference type="NCBI Taxonomy" id="4556"/>
    <lineage>
        <taxon>Eukaryota</taxon>
        <taxon>Viridiplantae</taxon>
        <taxon>Streptophyta</taxon>
        <taxon>Embryophyta</taxon>
        <taxon>Tracheophyta</taxon>
        <taxon>Spermatophyta</taxon>
        <taxon>Magnoliopsida</taxon>
        <taxon>Liliopsida</taxon>
        <taxon>Poales</taxon>
        <taxon>Poaceae</taxon>
        <taxon>PACMAD clade</taxon>
        <taxon>Panicoideae</taxon>
        <taxon>Panicodae</taxon>
        <taxon>Paniceae</taxon>
        <taxon>Cenchrinae</taxon>
        <taxon>Setaria</taxon>
    </lineage>
</organism>
<protein>
    <submittedName>
        <fullName evidence="2">Uncharacterized protein</fullName>
    </submittedName>
</protein>